<keyword evidence="3" id="KW-1185">Reference proteome</keyword>
<dbReference type="PROSITE" id="PS50075">
    <property type="entry name" value="CARRIER"/>
    <property type="match status" value="1"/>
</dbReference>
<dbReference type="EMBL" id="AP017424">
    <property type="protein sequence ID" value="BAU88338.1"/>
    <property type="molecule type" value="Genomic_DNA"/>
</dbReference>
<evidence type="ECO:0000259" key="1">
    <source>
        <dbReference type="PROSITE" id="PS50075"/>
    </source>
</evidence>
<sequence length="94" mass="10394">MLPDDDVATKVRALMVDALDLRLDPQDIGAQTSLYSPMIQLDSLNLLQLLLAVETEFGGHVEDEDVMEADLETVGDLIELVRRHVAGPRREIPA</sequence>
<evidence type="ECO:0000313" key="3">
    <source>
        <dbReference type="Proteomes" id="UP000217676"/>
    </source>
</evidence>
<feature type="domain" description="Carrier" evidence="1">
    <location>
        <begin position="5"/>
        <end position="85"/>
    </location>
</feature>
<dbReference type="RefSeq" id="WP_359883959.1">
    <property type="nucleotide sequence ID" value="NZ_JBEYHT010000069.1"/>
</dbReference>
<accession>A0A169PRV0</accession>
<dbReference type="InterPro" id="IPR036736">
    <property type="entry name" value="ACP-like_sf"/>
</dbReference>
<dbReference type="InterPro" id="IPR009081">
    <property type="entry name" value="PP-bd_ACP"/>
</dbReference>
<dbReference type="KEGG" id="slau:SLA_7473"/>
<evidence type="ECO:0000313" key="2">
    <source>
        <dbReference type="EMBL" id="BAU88338.1"/>
    </source>
</evidence>
<organism evidence="2 3">
    <name type="scientific">Streptomyces laurentii</name>
    <dbReference type="NCBI Taxonomy" id="39478"/>
    <lineage>
        <taxon>Bacteria</taxon>
        <taxon>Bacillati</taxon>
        <taxon>Actinomycetota</taxon>
        <taxon>Actinomycetes</taxon>
        <taxon>Kitasatosporales</taxon>
        <taxon>Streptomycetaceae</taxon>
        <taxon>Streptomyces</taxon>
    </lineage>
</organism>
<dbReference type="Gene3D" id="1.10.1200.10">
    <property type="entry name" value="ACP-like"/>
    <property type="match status" value="1"/>
</dbReference>
<dbReference type="Proteomes" id="UP000217676">
    <property type="component" value="Chromosome"/>
</dbReference>
<name>A0A169PRV0_STRLU</name>
<gene>
    <name evidence="2" type="ORF">SLA_7473</name>
</gene>
<dbReference type="AlphaFoldDB" id="A0A169PRV0"/>
<dbReference type="Pfam" id="PF00550">
    <property type="entry name" value="PP-binding"/>
    <property type="match status" value="1"/>
</dbReference>
<reference evidence="2 3" key="1">
    <citation type="journal article" date="2016" name="Genome Announc.">
        <title>Complete Genome Sequence of Thiostrepton-Producing Streptomyces laurentii ATCC 31255.</title>
        <authorList>
            <person name="Doi K."/>
            <person name="Fujino Y."/>
            <person name="Nagayoshi Y."/>
            <person name="Ohshima T."/>
            <person name="Ogata S."/>
        </authorList>
    </citation>
    <scope>NUCLEOTIDE SEQUENCE [LARGE SCALE GENOMIC DNA]</scope>
    <source>
        <strain evidence="2 3">ATCC 31255</strain>
    </source>
</reference>
<protein>
    <recommendedName>
        <fullName evidence="1">Carrier domain-containing protein</fullName>
    </recommendedName>
</protein>
<proteinExistence type="predicted"/>
<dbReference type="SUPFAM" id="SSF47336">
    <property type="entry name" value="ACP-like"/>
    <property type="match status" value="1"/>
</dbReference>